<dbReference type="Pfam" id="PF00171">
    <property type="entry name" value="Aldedh"/>
    <property type="match status" value="1"/>
</dbReference>
<dbReference type="EMBL" id="JANWOI010000002">
    <property type="protein sequence ID" value="MDA5193867.1"/>
    <property type="molecule type" value="Genomic_DNA"/>
</dbReference>
<dbReference type="PROSITE" id="PS00070">
    <property type="entry name" value="ALDEHYDE_DEHYDR_CYS"/>
    <property type="match status" value="1"/>
</dbReference>
<dbReference type="PROSITE" id="PS00687">
    <property type="entry name" value="ALDEHYDE_DEHYDR_GLU"/>
    <property type="match status" value="1"/>
</dbReference>
<evidence type="ECO:0000256" key="4">
    <source>
        <dbReference type="RuleBase" id="RU003345"/>
    </source>
</evidence>
<evidence type="ECO:0000313" key="7">
    <source>
        <dbReference type="Proteomes" id="UP001141619"/>
    </source>
</evidence>
<evidence type="ECO:0000256" key="1">
    <source>
        <dbReference type="ARBA" id="ARBA00009986"/>
    </source>
</evidence>
<reference evidence="6" key="1">
    <citation type="submission" date="2022-08" db="EMBL/GenBank/DDBJ databases">
        <authorList>
            <person name="Vandamme P."/>
            <person name="Hettiarachchi A."/>
            <person name="Peeters C."/>
            <person name="Cnockaert M."/>
            <person name="Carlier A."/>
        </authorList>
    </citation>
    <scope>NUCLEOTIDE SEQUENCE</scope>
    <source>
        <strain evidence="6">LMG 31809</strain>
    </source>
</reference>
<evidence type="ECO:0000259" key="5">
    <source>
        <dbReference type="Pfam" id="PF00171"/>
    </source>
</evidence>
<name>A0A9X3TYR7_9PROT</name>
<sequence>MTVPASLVEFLSQTRPMLIGGNWIRGASENEFDVVNPATEAVIARVSGAGEADIDAAVKAAQIAFESGVWAMINPYEKSKILWRVAELLEQNIEQLAYLNTLENGKPLGASRAGDVPAAAKTFRHYAGLCTKIEGKTPQISSAPDNFHAYTRHEPIGVVGQIVPWNGPIVALSWKIAPALAAGCTIVFKPAEETPLTSLYIGQLLLEAGVPAGVVNIVPGYGHIAGAAITAHPGIRKVSFTGSTEVGRHIIQSSSGNFKKLSLELGGKSPLVIFADADLERAIPAAANAIFFNAGQVCIAGSRLYVEAPVYEQVVQGIAKIATTMRVGPGLDSETEMGPVISRQQFERVLGFIEKGREEGARVLAGGGRVGDKGYFIQPTVLGDMRQDMTLVREEIFGPVLCAMKFHDMAEIVEKANDTDYGLAASIWTSNLSKAHNLAARIEAGLVWINCHAVSDPSVAFGGYKLSGWGRENGWEGMEQYTETKSVIANIT</sequence>
<organism evidence="6 7">
    <name type="scientific">Govanella unica</name>
    <dbReference type="NCBI Taxonomy" id="2975056"/>
    <lineage>
        <taxon>Bacteria</taxon>
        <taxon>Pseudomonadati</taxon>
        <taxon>Pseudomonadota</taxon>
        <taxon>Alphaproteobacteria</taxon>
        <taxon>Emcibacterales</taxon>
        <taxon>Govanellaceae</taxon>
        <taxon>Govanella</taxon>
    </lineage>
</organism>
<evidence type="ECO:0000313" key="6">
    <source>
        <dbReference type="EMBL" id="MDA5193867.1"/>
    </source>
</evidence>
<dbReference type="SUPFAM" id="SSF53720">
    <property type="entry name" value="ALDH-like"/>
    <property type="match status" value="1"/>
</dbReference>
<proteinExistence type="inferred from homology"/>
<dbReference type="InterPro" id="IPR015590">
    <property type="entry name" value="Aldehyde_DH_dom"/>
</dbReference>
<comment type="similarity">
    <text evidence="1 4">Belongs to the aldehyde dehydrogenase family.</text>
</comment>
<comment type="caution">
    <text evidence="6">The sequence shown here is derived from an EMBL/GenBank/DDBJ whole genome shotgun (WGS) entry which is preliminary data.</text>
</comment>
<dbReference type="InterPro" id="IPR016161">
    <property type="entry name" value="Ald_DH/histidinol_DH"/>
</dbReference>
<evidence type="ECO:0000256" key="2">
    <source>
        <dbReference type="ARBA" id="ARBA00023002"/>
    </source>
</evidence>
<dbReference type="Gene3D" id="3.40.605.10">
    <property type="entry name" value="Aldehyde Dehydrogenase, Chain A, domain 1"/>
    <property type="match status" value="1"/>
</dbReference>
<dbReference type="Gene3D" id="3.40.309.10">
    <property type="entry name" value="Aldehyde Dehydrogenase, Chain A, domain 2"/>
    <property type="match status" value="1"/>
</dbReference>
<dbReference type="GO" id="GO:0016620">
    <property type="term" value="F:oxidoreductase activity, acting on the aldehyde or oxo group of donors, NAD or NADP as acceptor"/>
    <property type="evidence" value="ECO:0007669"/>
    <property type="project" value="InterPro"/>
</dbReference>
<feature type="active site" evidence="3">
    <location>
        <position position="264"/>
    </location>
</feature>
<dbReference type="AlphaFoldDB" id="A0A9X3TYR7"/>
<protein>
    <submittedName>
        <fullName evidence="6">Aldehyde dehydrogenase family protein</fullName>
    </submittedName>
</protein>
<feature type="domain" description="Aldehyde dehydrogenase" evidence="5">
    <location>
        <begin position="23"/>
        <end position="487"/>
    </location>
</feature>
<dbReference type="PANTHER" id="PTHR11699">
    <property type="entry name" value="ALDEHYDE DEHYDROGENASE-RELATED"/>
    <property type="match status" value="1"/>
</dbReference>
<keyword evidence="2 4" id="KW-0560">Oxidoreductase</keyword>
<dbReference type="InterPro" id="IPR016160">
    <property type="entry name" value="Ald_DH_CS_CYS"/>
</dbReference>
<accession>A0A9X3TYR7</accession>
<keyword evidence="7" id="KW-1185">Reference proteome</keyword>
<dbReference type="FunFam" id="3.40.309.10:FF:000001">
    <property type="entry name" value="Mitochondrial aldehyde dehydrogenase 2"/>
    <property type="match status" value="1"/>
</dbReference>
<dbReference type="InterPro" id="IPR029510">
    <property type="entry name" value="Ald_DH_CS_GLU"/>
</dbReference>
<evidence type="ECO:0000256" key="3">
    <source>
        <dbReference type="PROSITE-ProRule" id="PRU10007"/>
    </source>
</evidence>
<reference evidence="6" key="2">
    <citation type="journal article" date="2023" name="Syst. Appl. Microbiol.">
        <title>Govania unica gen. nov., sp. nov., a rare biosphere bacterium that represents a novel family in the class Alphaproteobacteria.</title>
        <authorList>
            <person name="Vandamme P."/>
            <person name="Peeters C."/>
            <person name="Hettiarachchi A."/>
            <person name="Cnockaert M."/>
            <person name="Carlier A."/>
        </authorList>
    </citation>
    <scope>NUCLEOTIDE SEQUENCE</scope>
    <source>
        <strain evidence="6">LMG 31809</strain>
    </source>
</reference>
<gene>
    <name evidence="6" type="ORF">NYP16_07875</name>
</gene>
<dbReference type="InterPro" id="IPR016163">
    <property type="entry name" value="Ald_DH_C"/>
</dbReference>
<dbReference type="InterPro" id="IPR016162">
    <property type="entry name" value="Ald_DH_N"/>
</dbReference>
<dbReference type="Proteomes" id="UP001141619">
    <property type="component" value="Unassembled WGS sequence"/>
</dbReference>
<dbReference type="FunFam" id="3.40.605.10:FF:000007">
    <property type="entry name" value="NAD/NADP-dependent betaine aldehyde dehydrogenase"/>
    <property type="match status" value="1"/>
</dbReference>
<dbReference type="RefSeq" id="WP_274943560.1">
    <property type="nucleotide sequence ID" value="NZ_JANWOI010000002.1"/>
</dbReference>